<dbReference type="EMBL" id="RDQH01000335">
    <property type="protein sequence ID" value="RXH88907.1"/>
    <property type="molecule type" value="Genomic_DNA"/>
</dbReference>
<feature type="transmembrane region" description="Helical" evidence="4">
    <location>
        <begin position="12"/>
        <end position="32"/>
    </location>
</feature>
<dbReference type="Gene3D" id="2.60.40.790">
    <property type="match status" value="1"/>
</dbReference>
<dbReference type="InterPro" id="IPR031107">
    <property type="entry name" value="Small_HSP"/>
</dbReference>
<feature type="transmembrane region" description="Helical" evidence="4">
    <location>
        <begin position="38"/>
        <end position="59"/>
    </location>
</feature>
<name>A0A498J2U1_MALDO</name>
<sequence>MVIKTKSVKYMPFLLSLANFCNRIVWSIYAVFLKLDPYILFPNALVSLSGVGAAHLVTVEDDNTLVIRSNGQRKRNDGEEEGCKYIRLGRKAVQKLLRKLRLPGNANVAAITAKCENGVLTLVVEKLPPPPNPKPVEVSIS</sequence>
<dbReference type="SUPFAM" id="SSF49764">
    <property type="entry name" value="HSP20-like chaperones"/>
    <property type="match status" value="1"/>
</dbReference>
<dbReference type="PROSITE" id="PS01031">
    <property type="entry name" value="SHSP"/>
    <property type="match status" value="1"/>
</dbReference>
<keyword evidence="7" id="KW-1185">Reference proteome</keyword>
<dbReference type="InterPro" id="IPR004316">
    <property type="entry name" value="SWEET_rpt"/>
</dbReference>
<evidence type="ECO:0000256" key="4">
    <source>
        <dbReference type="SAM" id="Phobius"/>
    </source>
</evidence>
<dbReference type="Proteomes" id="UP000290289">
    <property type="component" value="Chromosome 9"/>
</dbReference>
<keyword evidence="4" id="KW-0812">Transmembrane</keyword>
<dbReference type="GO" id="GO:0016020">
    <property type="term" value="C:membrane"/>
    <property type="evidence" value="ECO:0007669"/>
    <property type="project" value="InterPro"/>
</dbReference>
<evidence type="ECO:0000256" key="2">
    <source>
        <dbReference type="PROSITE-ProRule" id="PRU00285"/>
    </source>
</evidence>
<organism evidence="6 7">
    <name type="scientific">Malus domestica</name>
    <name type="common">Apple</name>
    <name type="synonym">Pyrus malus</name>
    <dbReference type="NCBI Taxonomy" id="3750"/>
    <lineage>
        <taxon>Eukaryota</taxon>
        <taxon>Viridiplantae</taxon>
        <taxon>Streptophyta</taxon>
        <taxon>Embryophyta</taxon>
        <taxon>Tracheophyta</taxon>
        <taxon>Spermatophyta</taxon>
        <taxon>Magnoliopsida</taxon>
        <taxon>eudicotyledons</taxon>
        <taxon>Gunneridae</taxon>
        <taxon>Pentapetalae</taxon>
        <taxon>rosids</taxon>
        <taxon>fabids</taxon>
        <taxon>Rosales</taxon>
        <taxon>Rosaceae</taxon>
        <taxon>Amygdaloideae</taxon>
        <taxon>Maleae</taxon>
        <taxon>Malus</taxon>
    </lineage>
</organism>
<comment type="caution">
    <text evidence="6">The sequence shown here is derived from an EMBL/GenBank/DDBJ whole genome shotgun (WGS) entry which is preliminary data.</text>
</comment>
<protein>
    <recommendedName>
        <fullName evidence="5">SHSP domain-containing protein</fullName>
    </recommendedName>
</protein>
<reference evidence="6 7" key="1">
    <citation type="submission" date="2018-10" db="EMBL/GenBank/DDBJ databases">
        <title>A high-quality apple genome assembly.</title>
        <authorList>
            <person name="Hu J."/>
        </authorList>
    </citation>
    <scope>NUCLEOTIDE SEQUENCE [LARGE SCALE GENOMIC DNA]</scope>
    <source>
        <strain evidence="7">cv. HFTH1</strain>
        <tissue evidence="6">Young leaf</tissue>
    </source>
</reference>
<dbReference type="Pfam" id="PF00011">
    <property type="entry name" value="HSP20"/>
    <property type="match status" value="1"/>
</dbReference>
<keyword evidence="4" id="KW-0472">Membrane</keyword>
<accession>A0A498J2U1</accession>
<dbReference type="InterPro" id="IPR002068">
    <property type="entry name" value="A-crystallin/Hsp20_dom"/>
</dbReference>
<comment type="similarity">
    <text evidence="2 3">Belongs to the small heat shock protein (HSP20) family.</text>
</comment>
<dbReference type="AlphaFoldDB" id="A0A498J2U1"/>
<dbReference type="Pfam" id="PF03083">
    <property type="entry name" value="MtN3_slv"/>
    <property type="match status" value="1"/>
</dbReference>
<dbReference type="STRING" id="3750.A0A498J2U1"/>
<evidence type="ECO:0000313" key="7">
    <source>
        <dbReference type="Proteomes" id="UP000290289"/>
    </source>
</evidence>
<evidence type="ECO:0000256" key="3">
    <source>
        <dbReference type="RuleBase" id="RU003616"/>
    </source>
</evidence>
<keyword evidence="4" id="KW-1133">Transmembrane helix</keyword>
<evidence type="ECO:0000313" key="6">
    <source>
        <dbReference type="EMBL" id="RXH88907.1"/>
    </source>
</evidence>
<dbReference type="InterPro" id="IPR008978">
    <property type="entry name" value="HSP20-like_chaperone"/>
</dbReference>
<keyword evidence="1" id="KW-0346">Stress response</keyword>
<feature type="domain" description="SHSP" evidence="5">
    <location>
        <begin position="23"/>
        <end position="141"/>
    </location>
</feature>
<evidence type="ECO:0000256" key="1">
    <source>
        <dbReference type="ARBA" id="ARBA00023016"/>
    </source>
</evidence>
<dbReference type="Gene3D" id="1.20.1280.290">
    <property type="match status" value="1"/>
</dbReference>
<dbReference type="PANTHER" id="PTHR11527">
    <property type="entry name" value="HEAT-SHOCK PROTEIN 20 FAMILY MEMBER"/>
    <property type="match status" value="1"/>
</dbReference>
<gene>
    <name evidence="6" type="ORF">DVH24_000506</name>
</gene>
<evidence type="ECO:0000259" key="5">
    <source>
        <dbReference type="PROSITE" id="PS01031"/>
    </source>
</evidence>
<proteinExistence type="inferred from homology"/>